<evidence type="ECO:0000259" key="6">
    <source>
        <dbReference type="PROSITE" id="PS51012"/>
    </source>
</evidence>
<feature type="transmembrane region" description="Helical" evidence="5">
    <location>
        <begin position="150"/>
        <end position="176"/>
    </location>
</feature>
<dbReference type="InterPro" id="IPR047817">
    <property type="entry name" value="ABC2_TM_bact-type"/>
</dbReference>
<feature type="transmembrane region" description="Helical" evidence="5">
    <location>
        <begin position="69"/>
        <end position="88"/>
    </location>
</feature>
<accession>A0A1Z3HIU1</accession>
<evidence type="ECO:0000256" key="3">
    <source>
        <dbReference type="ARBA" id="ARBA00022989"/>
    </source>
</evidence>
<dbReference type="GO" id="GO:0140359">
    <property type="term" value="F:ABC-type transporter activity"/>
    <property type="evidence" value="ECO:0007669"/>
    <property type="project" value="InterPro"/>
</dbReference>
<dbReference type="GO" id="GO:0043190">
    <property type="term" value="C:ATP-binding cassette (ABC) transporter complex"/>
    <property type="evidence" value="ECO:0007669"/>
    <property type="project" value="InterPro"/>
</dbReference>
<evidence type="ECO:0000256" key="4">
    <source>
        <dbReference type="ARBA" id="ARBA00023136"/>
    </source>
</evidence>
<comment type="similarity">
    <text evidence="5">Belongs to the ABC-2 integral membrane protein family.</text>
</comment>
<dbReference type="Proteomes" id="UP000191901">
    <property type="component" value="Chromosome"/>
</dbReference>
<keyword evidence="2 5" id="KW-0812">Transmembrane</keyword>
<dbReference type="EMBL" id="CP021983">
    <property type="protein sequence ID" value="ASC70210.1"/>
    <property type="molecule type" value="Genomic_DNA"/>
</dbReference>
<dbReference type="Pfam" id="PF01061">
    <property type="entry name" value="ABC2_membrane"/>
    <property type="match status" value="1"/>
</dbReference>
<feature type="transmembrane region" description="Helical" evidence="5">
    <location>
        <begin position="122"/>
        <end position="143"/>
    </location>
</feature>
<feature type="domain" description="ABC transmembrane type-2" evidence="6">
    <location>
        <begin position="33"/>
        <end position="261"/>
    </location>
</feature>
<feature type="transmembrane region" description="Helical" evidence="5">
    <location>
        <begin position="235"/>
        <end position="255"/>
    </location>
</feature>
<dbReference type="InterPro" id="IPR051784">
    <property type="entry name" value="Nod_factor_ABC_transporter"/>
</dbReference>
<sequence>MSPISIKPWEISPWGVYSVWWRHFQVYRSTWLVNCLPPISEPIVYLVAFGYGLTPLVGDVTYLGQPLTYAEFIAPGMVAIGVLFQSFFEGAYSSFIRLNFQKTWQALLTAPLSFTEVFLGDWLWAATKGCIAGVLTGLVAIVARLYTWDYLLLSLPVIGLGSLLFGAFGLFTAGLVRKIDQINVPIFLVIIPMFTLCGTYFPRSTLPAGLQAIASVLPLAALIDLLRWPVALPPWWPLSLLWLFGCTVLMVWLAVRRIYPKLYT</sequence>
<dbReference type="RefSeq" id="WP_080806158.1">
    <property type="nucleotide sequence ID" value="NZ_CP021983.2"/>
</dbReference>
<comment type="subcellular location">
    <subcellularLocation>
        <location evidence="5">Cell membrane</location>
        <topology evidence="5">Multi-pass membrane protein</topology>
    </subcellularLocation>
    <subcellularLocation>
        <location evidence="1">Membrane</location>
        <topology evidence="1">Multi-pass membrane protein</topology>
    </subcellularLocation>
</comment>
<dbReference type="PANTHER" id="PTHR43229">
    <property type="entry name" value="NODULATION PROTEIN J"/>
    <property type="match status" value="1"/>
</dbReference>
<dbReference type="PANTHER" id="PTHR43229:SF2">
    <property type="entry name" value="NODULATION PROTEIN J"/>
    <property type="match status" value="1"/>
</dbReference>
<feature type="transmembrane region" description="Helical" evidence="5">
    <location>
        <begin position="182"/>
        <end position="201"/>
    </location>
</feature>
<keyword evidence="4 5" id="KW-0472">Membrane</keyword>
<keyword evidence="5" id="KW-0813">Transport</keyword>
<name>A0A1Z3HIU1_9CYAN</name>
<organism evidence="7 8">
    <name type="scientific">Halomicronema hongdechloris C2206</name>
    <dbReference type="NCBI Taxonomy" id="1641165"/>
    <lineage>
        <taxon>Bacteria</taxon>
        <taxon>Bacillati</taxon>
        <taxon>Cyanobacteriota</taxon>
        <taxon>Cyanophyceae</taxon>
        <taxon>Nodosilineales</taxon>
        <taxon>Nodosilineaceae</taxon>
        <taxon>Halomicronema</taxon>
    </lineage>
</organism>
<evidence type="ECO:0000256" key="1">
    <source>
        <dbReference type="ARBA" id="ARBA00004141"/>
    </source>
</evidence>
<dbReference type="PROSITE" id="PS51012">
    <property type="entry name" value="ABC_TM2"/>
    <property type="match status" value="1"/>
</dbReference>
<reference evidence="7 8" key="1">
    <citation type="journal article" date="2016" name="Biochim. Biophys. Acta">
        <title>Characterization of red-shifted phycobilisomes isolated from the chlorophyll f-containing cyanobacterium Halomicronema hongdechloris.</title>
        <authorList>
            <person name="Li Y."/>
            <person name="Lin Y."/>
            <person name="Garvey C.J."/>
            <person name="Birch D."/>
            <person name="Corkery R.W."/>
            <person name="Loughlin P.C."/>
            <person name="Scheer H."/>
            <person name="Willows R.D."/>
            <person name="Chen M."/>
        </authorList>
    </citation>
    <scope>NUCLEOTIDE SEQUENCE [LARGE SCALE GENOMIC DNA]</scope>
    <source>
        <strain evidence="7 8">C2206</strain>
    </source>
</reference>
<protein>
    <recommendedName>
        <fullName evidence="5">Transport permease protein</fullName>
    </recommendedName>
</protein>
<evidence type="ECO:0000256" key="2">
    <source>
        <dbReference type="ARBA" id="ARBA00022692"/>
    </source>
</evidence>
<proteinExistence type="inferred from homology"/>
<keyword evidence="8" id="KW-1185">Reference proteome</keyword>
<dbReference type="KEGG" id="hhg:XM38_011400"/>
<dbReference type="AlphaFoldDB" id="A0A1Z3HIU1"/>
<evidence type="ECO:0000313" key="8">
    <source>
        <dbReference type="Proteomes" id="UP000191901"/>
    </source>
</evidence>
<dbReference type="STRING" id="1641165.XM38_04245"/>
<evidence type="ECO:0000313" key="7">
    <source>
        <dbReference type="EMBL" id="ASC70210.1"/>
    </source>
</evidence>
<keyword evidence="5" id="KW-1003">Cell membrane</keyword>
<dbReference type="OrthoDB" id="9778589at2"/>
<comment type="caution">
    <text evidence="5">Lacks conserved residue(s) required for the propagation of feature annotation.</text>
</comment>
<keyword evidence="3 5" id="KW-1133">Transmembrane helix</keyword>
<dbReference type="PRINTS" id="PR00164">
    <property type="entry name" value="ABC2TRNSPORT"/>
</dbReference>
<evidence type="ECO:0000256" key="5">
    <source>
        <dbReference type="RuleBase" id="RU361157"/>
    </source>
</evidence>
<gene>
    <name evidence="7" type="primary">nodJ</name>
    <name evidence="7" type="ORF">XM38_011400</name>
</gene>
<dbReference type="PIRSF" id="PIRSF006648">
    <property type="entry name" value="DrrB"/>
    <property type="match status" value="1"/>
</dbReference>
<dbReference type="InterPro" id="IPR000412">
    <property type="entry name" value="ABC_2_transport"/>
</dbReference>
<dbReference type="InterPro" id="IPR013525">
    <property type="entry name" value="ABC2_TM"/>
</dbReference>